<comment type="caution">
    <text evidence="7">The sequence shown here is derived from an EMBL/GenBank/DDBJ whole genome shotgun (WGS) entry which is preliminary data.</text>
</comment>
<dbReference type="PANTHER" id="PTHR47763">
    <property type="entry name" value="ALPHA-PROTEIN KINASE VWKA"/>
    <property type="match status" value="1"/>
</dbReference>
<evidence type="ECO:0000259" key="6">
    <source>
        <dbReference type="PROSITE" id="PS50234"/>
    </source>
</evidence>
<dbReference type="Pfam" id="PF25106">
    <property type="entry name" value="VWA_4"/>
    <property type="match status" value="1"/>
</dbReference>
<organism evidence="7 8">
    <name type="scientific">Candidatus Tanganyikabacteria bacterium</name>
    <dbReference type="NCBI Taxonomy" id="2961651"/>
    <lineage>
        <taxon>Bacteria</taxon>
        <taxon>Bacillati</taxon>
        <taxon>Candidatus Sericytochromatia</taxon>
        <taxon>Candidatus Tanganyikabacteria</taxon>
    </lineage>
</organism>
<sequence>MKRLALALIAATLTGCPMVHAGMPAGGGSSLIAPARRAAEPGTSTTGGSAGPGAKPSGGLVGSAGFGLIGETGGAAVPAPAAKAGDFARGAELGESAVAPKHPSPGSGLKGGELDDNGSFEQFLAYQKSYVATNVTRVDVSDRYLVQILDAAGKAVPNATVRLSLSGADVSLRSASNGRVLFFPKAYGISGATGDISVDARRGELSIQGTLARDASRSATLSFAADRGPVPRKVDIAFVLDLTGSMGDELGRIQRTIGDISARINALGSQPAIRYGLVGFRDRGDDFVTKKFAFTGDLATFKGRLDTFSAAGGGDYPEDVNAGVQDAVSGLDWDTGESLRLMFLVGDAPPHMDYVQGPSYATEMKKAAASGIKIFPIAASGLDNQGEYIFRQMAQFTGGKFLYITYGGDTPHHVGPVQDNNLDDLVVGIVKAELANLE</sequence>
<feature type="region of interest" description="Disordered" evidence="4">
    <location>
        <begin position="37"/>
        <end position="56"/>
    </location>
</feature>
<dbReference type="GO" id="GO:0005737">
    <property type="term" value="C:cytoplasm"/>
    <property type="evidence" value="ECO:0007669"/>
    <property type="project" value="TreeGrafter"/>
</dbReference>
<dbReference type="SMART" id="SM00327">
    <property type="entry name" value="VWA"/>
    <property type="match status" value="1"/>
</dbReference>
<protein>
    <submittedName>
        <fullName evidence="7">VWA domain-containing protein</fullName>
    </submittedName>
</protein>
<name>A0A938BNU9_9BACT</name>
<feature type="signal peptide" evidence="5">
    <location>
        <begin position="1"/>
        <end position="21"/>
    </location>
</feature>
<feature type="compositionally biased region" description="Low complexity" evidence="4">
    <location>
        <begin position="40"/>
        <end position="56"/>
    </location>
</feature>
<feature type="domain" description="VWFA" evidence="6">
    <location>
        <begin position="235"/>
        <end position="425"/>
    </location>
</feature>
<gene>
    <name evidence="7" type="ORF">FJZ00_11460</name>
</gene>
<evidence type="ECO:0000313" key="7">
    <source>
        <dbReference type="EMBL" id="MBM3275763.1"/>
    </source>
</evidence>
<keyword evidence="2" id="KW-0964">Secreted</keyword>
<evidence type="ECO:0000256" key="5">
    <source>
        <dbReference type="SAM" id="SignalP"/>
    </source>
</evidence>
<comment type="subcellular location">
    <subcellularLocation>
        <location evidence="1">Secreted</location>
    </subcellularLocation>
</comment>
<dbReference type="AlphaFoldDB" id="A0A938BNU9"/>
<dbReference type="InterPro" id="IPR052969">
    <property type="entry name" value="Thr-specific_kinase-like"/>
</dbReference>
<dbReference type="Gene3D" id="3.40.50.410">
    <property type="entry name" value="von Willebrand factor, type A domain"/>
    <property type="match status" value="1"/>
</dbReference>
<evidence type="ECO:0000313" key="8">
    <source>
        <dbReference type="Proteomes" id="UP000703893"/>
    </source>
</evidence>
<evidence type="ECO:0000256" key="1">
    <source>
        <dbReference type="ARBA" id="ARBA00004613"/>
    </source>
</evidence>
<dbReference type="InterPro" id="IPR002035">
    <property type="entry name" value="VWF_A"/>
</dbReference>
<dbReference type="Proteomes" id="UP000703893">
    <property type="component" value="Unassembled WGS sequence"/>
</dbReference>
<accession>A0A938BNU9</accession>
<dbReference type="EMBL" id="VGJX01000710">
    <property type="protein sequence ID" value="MBM3275763.1"/>
    <property type="molecule type" value="Genomic_DNA"/>
</dbReference>
<evidence type="ECO:0000256" key="4">
    <source>
        <dbReference type="SAM" id="MobiDB-lite"/>
    </source>
</evidence>
<evidence type="ECO:0000256" key="2">
    <source>
        <dbReference type="ARBA" id="ARBA00022525"/>
    </source>
</evidence>
<dbReference type="GO" id="GO:0004674">
    <property type="term" value="F:protein serine/threonine kinase activity"/>
    <property type="evidence" value="ECO:0007669"/>
    <property type="project" value="TreeGrafter"/>
</dbReference>
<evidence type="ECO:0000256" key="3">
    <source>
        <dbReference type="ARBA" id="ARBA00022729"/>
    </source>
</evidence>
<dbReference type="SUPFAM" id="SSF53300">
    <property type="entry name" value="vWA-like"/>
    <property type="match status" value="1"/>
</dbReference>
<dbReference type="PANTHER" id="PTHR47763:SF1">
    <property type="entry name" value="DUF659 DOMAIN-CONTAINING PROTEIN"/>
    <property type="match status" value="1"/>
</dbReference>
<dbReference type="CDD" id="cd00198">
    <property type="entry name" value="vWFA"/>
    <property type="match status" value="1"/>
</dbReference>
<feature type="chain" id="PRO_5037887467" evidence="5">
    <location>
        <begin position="22"/>
        <end position="438"/>
    </location>
</feature>
<reference evidence="7 8" key="1">
    <citation type="submission" date="2019-03" db="EMBL/GenBank/DDBJ databases">
        <title>Lake Tanganyika Metagenome-Assembled Genomes (MAGs).</title>
        <authorList>
            <person name="Tran P."/>
        </authorList>
    </citation>
    <scope>NUCLEOTIDE SEQUENCE [LARGE SCALE GENOMIC DNA]</scope>
    <source>
        <strain evidence="7">K_DeepCast_65m_m2_236</strain>
    </source>
</reference>
<proteinExistence type="predicted"/>
<dbReference type="PROSITE" id="PS51257">
    <property type="entry name" value="PROKAR_LIPOPROTEIN"/>
    <property type="match status" value="1"/>
</dbReference>
<dbReference type="PROSITE" id="PS50234">
    <property type="entry name" value="VWFA"/>
    <property type="match status" value="1"/>
</dbReference>
<dbReference type="InterPro" id="IPR036465">
    <property type="entry name" value="vWFA_dom_sf"/>
</dbReference>
<dbReference type="InterPro" id="IPR056861">
    <property type="entry name" value="HMCN1-like_VWA"/>
</dbReference>
<keyword evidence="3 5" id="KW-0732">Signal</keyword>